<dbReference type="STRING" id="31234.E3M3X6"/>
<dbReference type="eggNOG" id="KOG0843">
    <property type="taxonomic scope" value="Eukaryota"/>
</dbReference>
<dbReference type="HOGENOM" id="CLU_157463_0_0_1"/>
<dbReference type="SUPFAM" id="SSF46689">
    <property type="entry name" value="Homeodomain-like"/>
    <property type="match status" value="1"/>
</dbReference>
<dbReference type="InterPro" id="IPR017970">
    <property type="entry name" value="Homeobox_CS"/>
</dbReference>
<name>A0A260Z8D8_CAERE</name>
<dbReference type="Proteomes" id="UP000216624">
    <property type="component" value="Unassembled WGS sequence"/>
</dbReference>
<comment type="caution">
    <text evidence="1">The sequence shown here is derived from an EMBL/GenBank/DDBJ whole genome shotgun (WGS) entry which is preliminary data.</text>
</comment>
<dbReference type="GO" id="GO:0005634">
    <property type="term" value="C:nucleus"/>
    <property type="evidence" value="ECO:0007669"/>
    <property type="project" value="UniProtKB-SubCell"/>
</dbReference>
<dbReference type="PROSITE" id="PS50071">
    <property type="entry name" value="HOMEOBOX_2"/>
    <property type="match status" value="1"/>
</dbReference>
<dbReference type="EMBL" id="NMWX01000238">
    <property type="protein sequence ID" value="OZF81659.1"/>
    <property type="molecule type" value="Genomic_DNA"/>
</dbReference>
<dbReference type="Pfam" id="PF00046">
    <property type="entry name" value="Homeodomain"/>
    <property type="match status" value="1"/>
</dbReference>
<evidence type="ECO:0000313" key="2">
    <source>
        <dbReference type="Proteomes" id="UP000216624"/>
    </source>
</evidence>
<sequence>MTSSSSPTEDSNFIRIIRIKGANGSEKMLEIPAKLDLERPKRPRTVFTDEQLEKLEKSFNDSGYLSGVTRAKLAESLGLKDNQVKVWFQNRRTKQKKIESKEPVKSPIETTKTTENYSNFYQNYWSAAAFLSNNAISS</sequence>
<protein>
    <submittedName>
        <fullName evidence="1">Uncharacterized protein</fullName>
    </submittedName>
</protein>
<dbReference type="InterPro" id="IPR000047">
    <property type="entry name" value="HTH_motif"/>
</dbReference>
<evidence type="ECO:0000313" key="1">
    <source>
        <dbReference type="EMBL" id="OZF81659.1"/>
    </source>
</evidence>
<dbReference type="GO" id="GO:0003677">
    <property type="term" value="F:DNA binding"/>
    <property type="evidence" value="ECO:0007669"/>
    <property type="project" value="UniProtKB-UniRule"/>
</dbReference>
<dbReference type="PANTHER" id="PTHR24333">
    <property type="entry name" value="HOMEO BOX HB9 LIKE A-RELATED"/>
    <property type="match status" value="1"/>
</dbReference>
<dbReference type="PRINTS" id="PR00031">
    <property type="entry name" value="HTHREPRESSR"/>
</dbReference>
<dbReference type="OrthoDB" id="6159439at2759"/>
<accession>A0A260Z8D8</accession>
<dbReference type="OMA" id="NFYQNYW"/>
<dbReference type="CTD" id="9821079"/>
<dbReference type="GO" id="GO:0000981">
    <property type="term" value="F:DNA-binding transcription factor activity, RNA polymerase II-specific"/>
    <property type="evidence" value="ECO:0007669"/>
    <property type="project" value="InterPro"/>
</dbReference>
<feature type="non-terminal residue" evidence="1">
    <location>
        <position position="1"/>
    </location>
</feature>
<dbReference type="PROSITE" id="PS00027">
    <property type="entry name" value="HOMEOBOX_1"/>
    <property type="match status" value="1"/>
</dbReference>
<dbReference type="KEGG" id="crq:GCK72_000598"/>
<gene>
    <name evidence="1" type="ORF">FL82_16628</name>
</gene>
<organism evidence="1 2">
    <name type="scientific">Caenorhabditis remanei</name>
    <name type="common">Caenorhabditis vulgaris</name>
    <dbReference type="NCBI Taxonomy" id="31234"/>
    <lineage>
        <taxon>Eukaryota</taxon>
        <taxon>Metazoa</taxon>
        <taxon>Ecdysozoa</taxon>
        <taxon>Nematoda</taxon>
        <taxon>Chromadorea</taxon>
        <taxon>Rhabditida</taxon>
        <taxon>Rhabditina</taxon>
        <taxon>Rhabditomorpha</taxon>
        <taxon>Rhabditoidea</taxon>
        <taxon>Rhabditidae</taxon>
        <taxon>Peloderinae</taxon>
        <taxon>Caenorhabditis</taxon>
    </lineage>
</organism>
<dbReference type="PANTHER" id="PTHR24333:SF5">
    <property type="entry name" value="VENT HOMEOBOX"/>
    <property type="match status" value="1"/>
</dbReference>
<dbReference type="InterPro" id="IPR050848">
    <property type="entry name" value="Homeobox_TF"/>
</dbReference>
<reference evidence="1" key="1">
    <citation type="submission" date="2017-08" db="EMBL/GenBank/DDBJ databases">
        <authorList>
            <person name="de Groot N.N."/>
        </authorList>
    </citation>
    <scope>NUCLEOTIDE SEQUENCE [LARGE SCALE GENOMIC DNA]</scope>
    <source>
        <strain evidence="1">PX439</strain>
    </source>
</reference>
<proteinExistence type="predicted"/>
<dbReference type="InterPro" id="IPR009057">
    <property type="entry name" value="Homeodomain-like_sf"/>
</dbReference>
<dbReference type="SMART" id="SM00389">
    <property type="entry name" value="HOX"/>
    <property type="match status" value="1"/>
</dbReference>
<keyword evidence="2" id="KW-1185">Reference proteome</keyword>
<dbReference type="Gene3D" id="1.10.10.60">
    <property type="entry name" value="Homeodomain-like"/>
    <property type="match status" value="1"/>
</dbReference>
<dbReference type="InterPro" id="IPR001356">
    <property type="entry name" value="HD"/>
</dbReference>
<dbReference type="CDD" id="cd00086">
    <property type="entry name" value="homeodomain"/>
    <property type="match status" value="1"/>
</dbReference>